<sequence length="140" mass="16158">MEYVQHKRTIANNLAMALQPFTNSELVSYILYGLDPTYGPFCTAINFRTPSVACKEVFGLLLQEEQKLADESIHVTLSANIASRQRFQPRPSYNSSPTTNQFQQRILKRNDNRRPSNRPICQICEKLGHVAKNCYNWYND</sequence>
<dbReference type="Proteomes" id="UP000826656">
    <property type="component" value="Unassembled WGS sequence"/>
</dbReference>
<dbReference type="PANTHER" id="PTHR47481">
    <property type="match status" value="1"/>
</dbReference>
<proteinExistence type="predicted"/>
<gene>
    <name evidence="1" type="ORF">KY290_036110</name>
</gene>
<reference evidence="1 2" key="1">
    <citation type="journal article" date="2021" name="bioRxiv">
        <title>Chromosome-scale and haplotype-resolved genome assembly of a tetraploid potato cultivar.</title>
        <authorList>
            <person name="Sun H."/>
            <person name="Jiao W.-B."/>
            <person name="Krause K."/>
            <person name="Campoy J.A."/>
            <person name="Goel M."/>
            <person name="Folz-Donahue K."/>
            <person name="Kukat C."/>
            <person name="Huettel B."/>
            <person name="Schneeberger K."/>
        </authorList>
    </citation>
    <scope>NUCLEOTIDE SEQUENCE [LARGE SCALE GENOMIC DNA]</scope>
    <source>
        <strain evidence="1">SolTubOtavaFocal</strain>
        <tissue evidence="1">Leaves</tissue>
    </source>
</reference>
<dbReference type="SUPFAM" id="SSF57756">
    <property type="entry name" value="Retrovirus zinc finger-like domains"/>
    <property type="match status" value="1"/>
</dbReference>
<evidence type="ECO:0000313" key="2">
    <source>
        <dbReference type="Proteomes" id="UP000826656"/>
    </source>
</evidence>
<organism evidence="1 2">
    <name type="scientific">Solanum tuberosum</name>
    <name type="common">Potato</name>
    <dbReference type="NCBI Taxonomy" id="4113"/>
    <lineage>
        <taxon>Eukaryota</taxon>
        <taxon>Viridiplantae</taxon>
        <taxon>Streptophyta</taxon>
        <taxon>Embryophyta</taxon>
        <taxon>Tracheophyta</taxon>
        <taxon>Spermatophyta</taxon>
        <taxon>Magnoliopsida</taxon>
        <taxon>eudicotyledons</taxon>
        <taxon>Gunneridae</taxon>
        <taxon>Pentapetalae</taxon>
        <taxon>asterids</taxon>
        <taxon>lamiids</taxon>
        <taxon>Solanales</taxon>
        <taxon>Solanaceae</taxon>
        <taxon>Solanoideae</taxon>
        <taxon>Solaneae</taxon>
        <taxon>Solanum</taxon>
    </lineage>
</organism>
<dbReference type="EMBL" id="JAIVGD010000028">
    <property type="protein sequence ID" value="KAH0737405.1"/>
    <property type="molecule type" value="Genomic_DNA"/>
</dbReference>
<dbReference type="InterPro" id="IPR036875">
    <property type="entry name" value="Znf_CCHC_sf"/>
</dbReference>
<name>A0ABQ7TVF6_SOLTU</name>
<dbReference type="PANTHER" id="PTHR47481:SF28">
    <property type="entry name" value="RETROTRANSPOSON COPIA-LIKE N-TERMINAL DOMAIN-CONTAINING PROTEIN"/>
    <property type="match status" value="1"/>
</dbReference>
<comment type="caution">
    <text evidence="1">The sequence shown here is derived from an EMBL/GenBank/DDBJ whole genome shotgun (WGS) entry which is preliminary data.</text>
</comment>
<evidence type="ECO:0000313" key="1">
    <source>
        <dbReference type="EMBL" id="KAH0737405.1"/>
    </source>
</evidence>
<accession>A0ABQ7TVF6</accession>
<protein>
    <submittedName>
        <fullName evidence="1">Uncharacterized protein</fullName>
    </submittedName>
</protein>
<keyword evidence="2" id="KW-1185">Reference proteome</keyword>